<protein>
    <submittedName>
        <fullName evidence="2">Uncharacterized protein</fullName>
    </submittedName>
</protein>
<sequence>MNSSHIEAQTDNIDDNAQSPNEGNTKKCRHGCLITRPKRQTNPTLKSVQNRVQTEEFKTTKLWDKVQSAITTLQTTPDSIPQIRFAITKILLSKLQAYGIRDHTLKWFQSYLDQRKQICMLNNCKSDIETIRCGVPQGSNLGPLLFLIYINDLPNCLETTHSNLFADDTILSCQGHLSIDIEYKLNNDVVNAQKWLSANKLTLNNEKTKYMIIGSRQRLKNLDHVPKISINGHQIERVIKRKLWI</sequence>
<dbReference type="OrthoDB" id="445826at2759"/>
<evidence type="ECO:0000256" key="1">
    <source>
        <dbReference type="SAM" id="MobiDB-lite"/>
    </source>
</evidence>
<evidence type="ECO:0000313" key="2">
    <source>
        <dbReference type="EMBL" id="CAB4000156.1"/>
    </source>
</evidence>
<reference evidence="2" key="1">
    <citation type="submission" date="2020-04" db="EMBL/GenBank/DDBJ databases">
        <authorList>
            <person name="Alioto T."/>
            <person name="Alioto T."/>
            <person name="Gomez Garrido J."/>
        </authorList>
    </citation>
    <scope>NUCLEOTIDE SEQUENCE</scope>
    <source>
        <strain evidence="2">A484AB</strain>
    </source>
</reference>
<accession>A0A7D9I323</accession>
<dbReference type="InterPro" id="IPR000477">
    <property type="entry name" value="RT_dom"/>
</dbReference>
<dbReference type="PANTHER" id="PTHR33332">
    <property type="entry name" value="REVERSE TRANSCRIPTASE DOMAIN-CONTAINING PROTEIN"/>
    <property type="match status" value="1"/>
</dbReference>
<feature type="compositionally biased region" description="Polar residues" evidence="1">
    <location>
        <begin position="1"/>
        <end position="23"/>
    </location>
</feature>
<dbReference type="Pfam" id="PF00078">
    <property type="entry name" value="RVT_1"/>
    <property type="match status" value="1"/>
</dbReference>
<organism evidence="2 3">
    <name type="scientific">Paramuricea clavata</name>
    <name type="common">Red gorgonian</name>
    <name type="synonym">Violescent sea-whip</name>
    <dbReference type="NCBI Taxonomy" id="317549"/>
    <lineage>
        <taxon>Eukaryota</taxon>
        <taxon>Metazoa</taxon>
        <taxon>Cnidaria</taxon>
        <taxon>Anthozoa</taxon>
        <taxon>Octocorallia</taxon>
        <taxon>Malacalcyonacea</taxon>
        <taxon>Plexauridae</taxon>
        <taxon>Paramuricea</taxon>
    </lineage>
</organism>
<feature type="region of interest" description="Disordered" evidence="1">
    <location>
        <begin position="1"/>
        <end position="29"/>
    </location>
</feature>
<gene>
    <name evidence="2" type="ORF">PACLA_8A024185</name>
</gene>
<proteinExistence type="predicted"/>
<dbReference type="AlphaFoldDB" id="A0A7D9I323"/>
<dbReference type="EMBL" id="CACRXK020003766">
    <property type="protein sequence ID" value="CAB4000156.1"/>
    <property type="molecule type" value="Genomic_DNA"/>
</dbReference>
<name>A0A7D9I323_PARCT</name>
<comment type="caution">
    <text evidence="2">The sequence shown here is derived from an EMBL/GenBank/DDBJ whole genome shotgun (WGS) entry which is preliminary data.</text>
</comment>
<dbReference type="Proteomes" id="UP001152795">
    <property type="component" value="Unassembled WGS sequence"/>
</dbReference>
<dbReference type="PROSITE" id="PS50878">
    <property type="entry name" value="RT_POL"/>
    <property type="match status" value="1"/>
</dbReference>
<keyword evidence="3" id="KW-1185">Reference proteome</keyword>
<evidence type="ECO:0000313" key="3">
    <source>
        <dbReference type="Proteomes" id="UP001152795"/>
    </source>
</evidence>